<reference evidence="1" key="1">
    <citation type="submission" date="2022-06" db="EMBL/GenBank/DDBJ databases">
        <authorList>
            <consortium name="SYNGENTA / RWTH Aachen University"/>
        </authorList>
    </citation>
    <scope>NUCLEOTIDE SEQUENCE</scope>
</reference>
<comment type="caution">
    <text evidence="1">The sequence shown here is derived from an EMBL/GenBank/DDBJ whole genome shotgun (WGS) entry which is preliminary data.</text>
</comment>
<dbReference type="Proteomes" id="UP001153365">
    <property type="component" value="Unassembled WGS sequence"/>
</dbReference>
<evidence type="ECO:0000313" key="1">
    <source>
        <dbReference type="EMBL" id="CAH7669120.1"/>
    </source>
</evidence>
<dbReference type="EMBL" id="CALTRL010000649">
    <property type="protein sequence ID" value="CAH7669120.1"/>
    <property type="molecule type" value="Genomic_DNA"/>
</dbReference>
<keyword evidence="2" id="KW-1185">Reference proteome</keyword>
<organism evidence="1 2">
    <name type="scientific">Phakopsora pachyrhizi</name>
    <name type="common">Asian soybean rust disease fungus</name>
    <dbReference type="NCBI Taxonomy" id="170000"/>
    <lineage>
        <taxon>Eukaryota</taxon>
        <taxon>Fungi</taxon>
        <taxon>Dikarya</taxon>
        <taxon>Basidiomycota</taxon>
        <taxon>Pucciniomycotina</taxon>
        <taxon>Pucciniomycetes</taxon>
        <taxon>Pucciniales</taxon>
        <taxon>Phakopsoraceae</taxon>
        <taxon>Phakopsora</taxon>
    </lineage>
</organism>
<name>A0AAV0APC4_PHAPC</name>
<accession>A0AAV0APC4</accession>
<dbReference type="AlphaFoldDB" id="A0AAV0APC4"/>
<sequence>KQALNEYLAPETVVTFGTGVALLMRGGDLKKRTNTISTPDISISSQDEEGIW</sequence>
<gene>
    <name evidence="1" type="ORF">PPACK8108_LOCUS3690</name>
</gene>
<proteinExistence type="predicted"/>
<feature type="non-terminal residue" evidence="1">
    <location>
        <position position="1"/>
    </location>
</feature>
<protein>
    <submittedName>
        <fullName evidence="1">Uncharacterized protein</fullName>
    </submittedName>
</protein>
<evidence type="ECO:0000313" key="2">
    <source>
        <dbReference type="Proteomes" id="UP001153365"/>
    </source>
</evidence>